<dbReference type="PANTHER" id="PTHR41324:SF1">
    <property type="entry name" value="DUF2232 DOMAIN-CONTAINING PROTEIN"/>
    <property type="match status" value="1"/>
</dbReference>
<accession>A0A9W5K472</accession>
<feature type="transmembrane region" description="Helical" evidence="1">
    <location>
        <begin position="12"/>
        <end position="39"/>
    </location>
</feature>
<comment type="caution">
    <text evidence="2">The sequence shown here is derived from an EMBL/GenBank/DDBJ whole genome shotgun (WGS) entry which is preliminary data.</text>
</comment>
<name>A0A9W5K472_BACC8</name>
<gene>
    <name evidence="2" type="ORF">IIA_05156</name>
</gene>
<feature type="transmembrane region" description="Helical" evidence="1">
    <location>
        <begin position="74"/>
        <end position="89"/>
    </location>
</feature>
<protein>
    <recommendedName>
        <fullName evidence="4">DUF2232 domain-containing protein</fullName>
    </recommendedName>
</protein>
<dbReference type="AlphaFoldDB" id="A0A9W5K472"/>
<dbReference type="Proteomes" id="UP000006607">
    <property type="component" value="Unassembled WGS sequence"/>
</dbReference>
<evidence type="ECO:0000313" key="2">
    <source>
        <dbReference type="EMBL" id="EJR16460.1"/>
    </source>
</evidence>
<dbReference type="Pfam" id="PF09991">
    <property type="entry name" value="DUF2232"/>
    <property type="match status" value="1"/>
</dbReference>
<reference evidence="2" key="1">
    <citation type="submission" date="2012-04" db="EMBL/GenBank/DDBJ databases">
        <title>The Genome Sequence of Bacillus cereus VD014.</title>
        <authorList>
            <consortium name="The Broad Institute Genome Sequencing Platform"/>
            <consortium name="The Broad Institute Genome Sequencing Center for Infectious Disease"/>
            <person name="Feldgarden M."/>
            <person name="Van der Auwera G.A."/>
            <person name="Mahillon J."/>
            <person name="Duprez V."/>
            <person name="Timmery S."/>
            <person name="Mattelet C."/>
            <person name="Dierick K."/>
            <person name="Sun M."/>
            <person name="Yu Z."/>
            <person name="Zhu L."/>
            <person name="Hu X."/>
            <person name="Shank E.B."/>
            <person name="Swiecicka I."/>
            <person name="Hansen B.M."/>
            <person name="Andrup L."/>
            <person name="Young S.K."/>
            <person name="Zeng Q."/>
            <person name="Gargeya S."/>
            <person name="Fitzgerald M."/>
            <person name="Haas B."/>
            <person name="Abouelleil A."/>
            <person name="Alvarado L."/>
            <person name="Arachchi H.M."/>
            <person name="Berlin A."/>
            <person name="Chapman S.B."/>
            <person name="Goldberg J."/>
            <person name="Griggs A."/>
            <person name="Gujja S."/>
            <person name="Hansen M."/>
            <person name="Howarth C."/>
            <person name="Imamovic A."/>
            <person name="Larimer J."/>
            <person name="McCowen C."/>
            <person name="Montmayeur A."/>
            <person name="Murphy C."/>
            <person name="Neiman D."/>
            <person name="Pearson M."/>
            <person name="Priest M."/>
            <person name="Roberts A."/>
            <person name="Saif S."/>
            <person name="Shea T."/>
            <person name="Sisk P."/>
            <person name="Sykes S."/>
            <person name="Wortman J."/>
            <person name="Nusbaum C."/>
            <person name="Birren B."/>
        </authorList>
    </citation>
    <scope>NUCLEOTIDE SEQUENCE</scope>
    <source>
        <strain evidence="2">VD014</strain>
    </source>
</reference>
<dbReference type="EMBL" id="AHER01000044">
    <property type="protein sequence ID" value="EJR16460.1"/>
    <property type="molecule type" value="Genomic_DNA"/>
</dbReference>
<keyword evidence="1" id="KW-0472">Membrane</keyword>
<feature type="transmembrane region" description="Helical" evidence="1">
    <location>
        <begin position="51"/>
        <end position="68"/>
    </location>
</feature>
<organism evidence="2 3">
    <name type="scientific">Bacillus cereus (strain VD014)</name>
    <dbReference type="NCBI Taxonomy" id="1053223"/>
    <lineage>
        <taxon>Bacteria</taxon>
        <taxon>Bacillati</taxon>
        <taxon>Bacillota</taxon>
        <taxon>Bacilli</taxon>
        <taxon>Bacillales</taxon>
        <taxon>Bacillaceae</taxon>
        <taxon>Bacillus</taxon>
        <taxon>Bacillus cereus group</taxon>
    </lineage>
</organism>
<proteinExistence type="predicted"/>
<keyword evidence="1" id="KW-0812">Transmembrane</keyword>
<dbReference type="PANTHER" id="PTHR41324">
    <property type="entry name" value="MEMBRANE PROTEIN-RELATED"/>
    <property type="match status" value="1"/>
</dbReference>
<dbReference type="InterPro" id="IPR018710">
    <property type="entry name" value="DUF2232"/>
</dbReference>
<evidence type="ECO:0000256" key="1">
    <source>
        <dbReference type="SAM" id="Phobius"/>
    </source>
</evidence>
<keyword evidence="1" id="KW-1133">Transmembrane helix</keyword>
<evidence type="ECO:0000313" key="3">
    <source>
        <dbReference type="Proteomes" id="UP000006607"/>
    </source>
</evidence>
<evidence type="ECO:0008006" key="4">
    <source>
        <dbReference type="Google" id="ProtNLM"/>
    </source>
</evidence>
<sequence>MKQTKFITEGAALLAIYAMLLLISMYVPILGTVVTFALPLPFILLIIRHKLSNVLLVFVAALFVTIIVSQPLNLVKTIMFGLIGIVLGYM</sequence>